<keyword evidence="4" id="KW-1185">Reference proteome</keyword>
<dbReference type="RefSeq" id="XP_033605684.1">
    <property type="nucleotide sequence ID" value="XM_033747862.1"/>
</dbReference>
<feature type="chain" id="PRO_5025621043" evidence="2">
    <location>
        <begin position="30"/>
        <end position="330"/>
    </location>
</feature>
<evidence type="ECO:0000256" key="1">
    <source>
        <dbReference type="SAM" id="Phobius"/>
    </source>
</evidence>
<protein>
    <submittedName>
        <fullName evidence="3">Uncharacterized protein</fullName>
    </submittedName>
</protein>
<accession>A0A6A6WM50</accession>
<dbReference type="OrthoDB" id="18530at2759"/>
<keyword evidence="1" id="KW-1133">Transmembrane helix</keyword>
<gene>
    <name evidence="3" type="ORF">EJ05DRAFT_506847</name>
</gene>
<keyword evidence="1" id="KW-0812">Transmembrane</keyword>
<dbReference type="EMBL" id="ML996565">
    <property type="protein sequence ID" value="KAF2763233.1"/>
    <property type="molecule type" value="Genomic_DNA"/>
</dbReference>
<dbReference type="PANTHER" id="PTHR40368:SF1">
    <property type="entry name" value="YALI0F14399P"/>
    <property type="match status" value="1"/>
</dbReference>
<sequence length="330" mass="35051">MAHRAITSFPSLSILLTSLLSFHAYLAAAASEQQPLKEQEKTAYKIGQAIPVTCLNRTIDTGEHITDELGQLQYIDFPTCSETGRPLELAFGVDKEINCTLDFISDPFFHLLEFYIHNDAPLTCRIPTRPLTPDSSSSIAIPVDSTNNQVGALGSQSTLYTPLVVALTGTLQLSHVHVANYLNLLLHAAPKSTSPGTIDAASAYSVSSGTRHTKVIIGDALTLHFSVRWYPSPVLPSGWAGVGGHIFLSTLVYCLLSAGAATAVCIAYFRGVALPRRLQRYAKDKVGNGLGGYGYGAGGLPQHGNGTAKNGYAGYGGYGYGVSTGTGKRD</sequence>
<evidence type="ECO:0000313" key="3">
    <source>
        <dbReference type="EMBL" id="KAF2763233.1"/>
    </source>
</evidence>
<reference evidence="3" key="1">
    <citation type="journal article" date="2020" name="Stud. Mycol.">
        <title>101 Dothideomycetes genomes: a test case for predicting lifestyles and emergence of pathogens.</title>
        <authorList>
            <person name="Haridas S."/>
            <person name="Albert R."/>
            <person name="Binder M."/>
            <person name="Bloem J."/>
            <person name="Labutti K."/>
            <person name="Salamov A."/>
            <person name="Andreopoulos B."/>
            <person name="Baker S."/>
            <person name="Barry K."/>
            <person name="Bills G."/>
            <person name="Bluhm B."/>
            <person name="Cannon C."/>
            <person name="Castanera R."/>
            <person name="Culley D."/>
            <person name="Daum C."/>
            <person name="Ezra D."/>
            <person name="Gonzalez J."/>
            <person name="Henrissat B."/>
            <person name="Kuo A."/>
            <person name="Liang C."/>
            <person name="Lipzen A."/>
            <person name="Lutzoni F."/>
            <person name="Magnuson J."/>
            <person name="Mondo S."/>
            <person name="Nolan M."/>
            <person name="Ohm R."/>
            <person name="Pangilinan J."/>
            <person name="Park H.-J."/>
            <person name="Ramirez L."/>
            <person name="Alfaro M."/>
            <person name="Sun H."/>
            <person name="Tritt A."/>
            <person name="Yoshinaga Y."/>
            <person name="Zwiers L.-H."/>
            <person name="Turgeon B."/>
            <person name="Goodwin S."/>
            <person name="Spatafora J."/>
            <person name="Crous P."/>
            <person name="Grigoriev I."/>
        </authorList>
    </citation>
    <scope>NUCLEOTIDE SEQUENCE</scope>
    <source>
        <strain evidence="3">CBS 121739</strain>
    </source>
</reference>
<feature type="transmembrane region" description="Helical" evidence="1">
    <location>
        <begin position="246"/>
        <end position="269"/>
    </location>
</feature>
<feature type="signal peptide" evidence="2">
    <location>
        <begin position="1"/>
        <end position="29"/>
    </location>
</feature>
<dbReference type="AlphaFoldDB" id="A0A6A6WM50"/>
<evidence type="ECO:0000313" key="4">
    <source>
        <dbReference type="Proteomes" id="UP000799437"/>
    </source>
</evidence>
<organism evidence="3 4">
    <name type="scientific">Pseudovirgaria hyperparasitica</name>
    <dbReference type="NCBI Taxonomy" id="470096"/>
    <lineage>
        <taxon>Eukaryota</taxon>
        <taxon>Fungi</taxon>
        <taxon>Dikarya</taxon>
        <taxon>Ascomycota</taxon>
        <taxon>Pezizomycotina</taxon>
        <taxon>Dothideomycetes</taxon>
        <taxon>Dothideomycetes incertae sedis</taxon>
        <taxon>Acrospermales</taxon>
        <taxon>Acrospermaceae</taxon>
        <taxon>Pseudovirgaria</taxon>
    </lineage>
</organism>
<keyword evidence="1" id="KW-0472">Membrane</keyword>
<name>A0A6A6WM50_9PEZI</name>
<dbReference type="GeneID" id="54488916"/>
<dbReference type="PANTHER" id="PTHR40368">
    <property type="entry name" value="YALI0F14399P"/>
    <property type="match status" value="1"/>
</dbReference>
<keyword evidence="2" id="KW-0732">Signal</keyword>
<evidence type="ECO:0000256" key="2">
    <source>
        <dbReference type="SAM" id="SignalP"/>
    </source>
</evidence>
<dbReference type="Proteomes" id="UP000799437">
    <property type="component" value="Unassembled WGS sequence"/>
</dbReference>
<proteinExistence type="predicted"/>